<dbReference type="Proteomes" id="UP000809081">
    <property type="component" value="Unassembled WGS sequence"/>
</dbReference>
<organism evidence="1 2">
    <name type="scientific">Streptococcus saliviloxodontae</name>
    <dbReference type="NCBI Taxonomy" id="1349416"/>
    <lineage>
        <taxon>Bacteria</taxon>
        <taxon>Bacillati</taxon>
        <taxon>Bacillota</taxon>
        <taxon>Bacilli</taxon>
        <taxon>Lactobacillales</taxon>
        <taxon>Streptococcaceae</taxon>
        <taxon>Streptococcus</taxon>
    </lineage>
</organism>
<evidence type="ECO:0000313" key="1">
    <source>
        <dbReference type="EMBL" id="MBM7635214.1"/>
    </source>
</evidence>
<proteinExistence type="predicted"/>
<gene>
    <name evidence="1" type="ORF">JOC31_000005</name>
</gene>
<dbReference type="EMBL" id="JAFBEI010000001">
    <property type="protein sequence ID" value="MBM7635214.1"/>
    <property type="molecule type" value="Genomic_DNA"/>
</dbReference>
<evidence type="ECO:0000313" key="2">
    <source>
        <dbReference type="Proteomes" id="UP000809081"/>
    </source>
</evidence>
<reference evidence="1 2" key="1">
    <citation type="submission" date="2021-01" db="EMBL/GenBank/DDBJ databases">
        <title>Genomic Encyclopedia of Type Strains, Phase IV (KMG-IV): sequencing the most valuable type-strain genomes for metagenomic binning, comparative biology and taxonomic classification.</title>
        <authorList>
            <person name="Goeker M."/>
        </authorList>
    </citation>
    <scope>NUCLEOTIDE SEQUENCE [LARGE SCALE GENOMIC DNA]</scope>
    <source>
        <strain evidence="1 2">DSM 27513</strain>
    </source>
</reference>
<comment type="caution">
    <text evidence="1">The sequence shown here is derived from an EMBL/GenBank/DDBJ whole genome shotgun (WGS) entry which is preliminary data.</text>
</comment>
<accession>A0ABS2PIF7</accession>
<sequence>MSIITLENTTFYHNVSYANGMLGQYYFIDHLLTLIKQKGYQL</sequence>
<protein>
    <submittedName>
        <fullName evidence="1">Uncharacterized protein</fullName>
    </submittedName>
</protein>
<name>A0ABS2PIF7_9STRE</name>
<keyword evidence="2" id="KW-1185">Reference proteome</keyword>